<accession>A0ABV5Z762</accession>
<comment type="caution">
    <text evidence="2">The sequence shown here is derived from an EMBL/GenBank/DDBJ whole genome shotgun (WGS) entry which is preliminary data.</text>
</comment>
<gene>
    <name evidence="2" type="ORF">ACFFLE_09020</name>
</gene>
<keyword evidence="1" id="KW-0812">Transmembrane</keyword>
<feature type="transmembrane region" description="Helical" evidence="1">
    <location>
        <begin position="132"/>
        <end position="154"/>
    </location>
</feature>
<feature type="transmembrane region" description="Helical" evidence="1">
    <location>
        <begin position="161"/>
        <end position="180"/>
    </location>
</feature>
<feature type="transmembrane region" description="Helical" evidence="1">
    <location>
        <begin position="20"/>
        <end position="37"/>
    </location>
</feature>
<organism evidence="2 3">
    <name type="scientific">Salinicoccus siamensis</name>
    <dbReference type="NCBI Taxonomy" id="381830"/>
    <lineage>
        <taxon>Bacteria</taxon>
        <taxon>Bacillati</taxon>
        <taxon>Bacillota</taxon>
        <taxon>Bacilli</taxon>
        <taxon>Bacillales</taxon>
        <taxon>Staphylococcaceae</taxon>
        <taxon>Salinicoccus</taxon>
    </lineage>
</organism>
<protein>
    <recommendedName>
        <fullName evidence="4">ABC transporter permease</fullName>
    </recommendedName>
</protein>
<reference evidence="2 3" key="1">
    <citation type="submission" date="2024-09" db="EMBL/GenBank/DDBJ databases">
        <authorList>
            <person name="Sun Q."/>
            <person name="Mori K."/>
        </authorList>
    </citation>
    <scope>NUCLEOTIDE SEQUENCE [LARGE SCALE GENOMIC DNA]</scope>
    <source>
        <strain evidence="2 3">JCM 12822</strain>
    </source>
</reference>
<keyword evidence="1" id="KW-1133">Transmembrane helix</keyword>
<feature type="transmembrane region" description="Helical" evidence="1">
    <location>
        <begin position="200"/>
        <end position="221"/>
    </location>
</feature>
<name>A0ABV5Z762_9STAP</name>
<sequence length="229" mass="25063">MDKMKLATADFSKEMAKWAVWYMVVMVALYILLMLFIDDSGINGMSFFFMASGANRIFMLVVGILTVFVFLERAIQLGLTRMTFMRAVLWTGVIFTVTLASVAGIISLILGVMPWFGTQTTASGMGGPVSMVLGHLLAAYLFYLAGFIISIGFYRGWFGGLIAIVLGVGIAVAIESLWTFRTEGVLFELNMISGASGNIFLTLVFSGLLILFTIALIQSLMRSLPIKIK</sequence>
<feature type="transmembrane region" description="Helical" evidence="1">
    <location>
        <begin position="57"/>
        <end position="75"/>
    </location>
</feature>
<keyword evidence="1" id="KW-0472">Membrane</keyword>
<evidence type="ECO:0000313" key="3">
    <source>
        <dbReference type="Proteomes" id="UP001589740"/>
    </source>
</evidence>
<dbReference type="EMBL" id="JBHMAH010000029">
    <property type="protein sequence ID" value="MFB9861205.1"/>
    <property type="molecule type" value="Genomic_DNA"/>
</dbReference>
<evidence type="ECO:0000313" key="2">
    <source>
        <dbReference type="EMBL" id="MFB9861205.1"/>
    </source>
</evidence>
<evidence type="ECO:0000256" key="1">
    <source>
        <dbReference type="SAM" id="Phobius"/>
    </source>
</evidence>
<keyword evidence="3" id="KW-1185">Reference proteome</keyword>
<feature type="transmembrane region" description="Helical" evidence="1">
    <location>
        <begin position="87"/>
        <end position="112"/>
    </location>
</feature>
<dbReference type="RefSeq" id="WP_380570772.1">
    <property type="nucleotide sequence ID" value="NZ_JBHMAH010000029.1"/>
</dbReference>
<proteinExistence type="predicted"/>
<dbReference type="Proteomes" id="UP001589740">
    <property type="component" value="Unassembled WGS sequence"/>
</dbReference>
<evidence type="ECO:0008006" key="4">
    <source>
        <dbReference type="Google" id="ProtNLM"/>
    </source>
</evidence>